<dbReference type="Pfam" id="PF02452">
    <property type="entry name" value="PemK_toxin"/>
    <property type="match status" value="1"/>
</dbReference>
<comment type="similarity">
    <text evidence="1">Belongs to the PemK/MazF family.</text>
</comment>
<evidence type="ECO:0000313" key="3">
    <source>
        <dbReference type="EMBL" id="KRN83325.1"/>
    </source>
</evidence>
<dbReference type="PATRIC" id="fig|319653.3.peg.1378"/>
<keyword evidence="6" id="KW-1185">Reference proteome</keyword>
<dbReference type="EMBL" id="JQBY01000003">
    <property type="protein sequence ID" value="KRN83325.1"/>
    <property type="molecule type" value="Genomic_DNA"/>
</dbReference>
<dbReference type="RefSeq" id="WP_057805284.1">
    <property type="nucleotide sequence ID" value="NZ_BJYP01000009.1"/>
</dbReference>
<dbReference type="OrthoDB" id="9808744at2"/>
<reference evidence="4 6" key="2">
    <citation type="submission" date="2016-10" db="EMBL/GenBank/DDBJ databases">
        <authorList>
            <person name="Varghese N."/>
            <person name="Submissions S."/>
        </authorList>
    </citation>
    <scope>NUCLEOTIDE SEQUENCE [LARGE SCALE GENOMIC DNA]</scope>
    <source>
        <strain evidence="4 6">CGMCC 1.3889</strain>
    </source>
</reference>
<dbReference type="EMBL" id="FOGK01000004">
    <property type="protein sequence ID" value="SER28731.1"/>
    <property type="molecule type" value="Genomic_DNA"/>
</dbReference>
<dbReference type="STRING" id="319653.SAMN04487973_10415"/>
<evidence type="ECO:0000313" key="6">
    <source>
        <dbReference type="Proteomes" id="UP000182818"/>
    </source>
</evidence>
<organism evidence="3 5">
    <name type="scientific">Pediococcus ethanolidurans</name>
    <dbReference type="NCBI Taxonomy" id="319653"/>
    <lineage>
        <taxon>Bacteria</taxon>
        <taxon>Bacillati</taxon>
        <taxon>Bacillota</taxon>
        <taxon>Bacilli</taxon>
        <taxon>Lactobacillales</taxon>
        <taxon>Lactobacillaceae</taxon>
        <taxon>Pediococcus</taxon>
    </lineage>
</organism>
<evidence type="ECO:0000313" key="5">
    <source>
        <dbReference type="Proteomes" id="UP000051749"/>
    </source>
</evidence>
<dbReference type="InterPro" id="IPR003477">
    <property type="entry name" value="PemK-like"/>
</dbReference>
<comment type="caution">
    <text evidence="3">The sequence shown here is derived from an EMBL/GenBank/DDBJ whole genome shotgun (WGS) entry which is preliminary data.</text>
</comment>
<proteinExistence type="inferred from homology"/>
<dbReference type="InterPro" id="IPR011067">
    <property type="entry name" value="Plasmid_toxin/cell-grow_inhib"/>
</dbReference>
<dbReference type="SUPFAM" id="SSF50118">
    <property type="entry name" value="Cell growth inhibitor/plasmid maintenance toxic component"/>
    <property type="match status" value="1"/>
</dbReference>
<dbReference type="Gene3D" id="2.30.30.110">
    <property type="match status" value="1"/>
</dbReference>
<keyword evidence="2" id="KW-1277">Toxin-antitoxin system</keyword>
<sequence>MSSNYIPEQQDIVWINFQPSKANELKGRHPAVVLSNSGYTMVTGLVAVSPITHAADNRLKELFVPIKTNFGIEGFVNPLQFHTFSMAGRHVEFAGGLLDDASFAVVLRVHQQILNYV</sequence>
<gene>
    <name evidence="3" type="ORF">IV87_GL001360</name>
    <name evidence="4" type="ORF">SAMN04487973_10415</name>
</gene>
<dbReference type="GeneID" id="76042939"/>
<protein>
    <submittedName>
        <fullName evidence="4">mRNA interferase MazF</fullName>
    </submittedName>
</protein>
<dbReference type="AlphaFoldDB" id="A0A0R2KAN1"/>
<evidence type="ECO:0000313" key="4">
    <source>
        <dbReference type="EMBL" id="SER28731.1"/>
    </source>
</evidence>
<reference evidence="3 5" key="1">
    <citation type="journal article" date="2015" name="Genome Announc.">
        <title>Expanding the biotechnology potential of lactobacilli through comparative genomics of 213 strains and associated genera.</title>
        <authorList>
            <person name="Sun Z."/>
            <person name="Harris H.M."/>
            <person name="McCann A."/>
            <person name="Guo C."/>
            <person name="Argimon S."/>
            <person name="Zhang W."/>
            <person name="Yang X."/>
            <person name="Jeffery I.B."/>
            <person name="Cooney J.C."/>
            <person name="Kagawa T.F."/>
            <person name="Liu W."/>
            <person name="Song Y."/>
            <person name="Salvetti E."/>
            <person name="Wrobel A."/>
            <person name="Rasinkangas P."/>
            <person name="Parkhill J."/>
            <person name="Rea M.C."/>
            <person name="O'Sullivan O."/>
            <person name="Ritari J."/>
            <person name="Douillard F.P."/>
            <person name="Paul Ross R."/>
            <person name="Yang R."/>
            <person name="Briner A.E."/>
            <person name="Felis G.E."/>
            <person name="de Vos W.M."/>
            <person name="Barrangou R."/>
            <person name="Klaenhammer T.R."/>
            <person name="Caufield P.W."/>
            <person name="Cui Y."/>
            <person name="Zhang H."/>
            <person name="O'Toole P.W."/>
        </authorList>
    </citation>
    <scope>NUCLEOTIDE SEQUENCE [LARGE SCALE GENOMIC DNA]</scope>
    <source>
        <strain evidence="3 5">DSM 22301</strain>
    </source>
</reference>
<dbReference type="Proteomes" id="UP000182818">
    <property type="component" value="Unassembled WGS sequence"/>
</dbReference>
<evidence type="ECO:0000256" key="2">
    <source>
        <dbReference type="ARBA" id="ARBA00022649"/>
    </source>
</evidence>
<dbReference type="GO" id="GO:0003677">
    <property type="term" value="F:DNA binding"/>
    <property type="evidence" value="ECO:0007669"/>
    <property type="project" value="InterPro"/>
</dbReference>
<name>A0A0R2KAN1_9LACO</name>
<accession>A0A0R2KAN1</accession>
<evidence type="ECO:0000256" key="1">
    <source>
        <dbReference type="ARBA" id="ARBA00007521"/>
    </source>
</evidence>
<dbReference type="Proteomes" id="UP000051749">
    <property type="component" value="Unassembled WGS sequence"/>
</dbReference>